<accession>A0ABV2X631</accession>
<evidence type="ECO:0000313" key="1">
    <source>
        <dbReference type="EMBL" id="MEU2121356.1"/>
    </source>
</evidence>
<comment type="caution">
    <text evidence="1">The sequence shown here is derived from an EMBL/GenBank/DDBJ whole genome shotgun (WGS) entry which is preliminary data.</text>
</comment>
<keyword evidence="2" id="KW-1185">Reference proteome</keyword>
<sequence>MWSSTCELGPPPATVRDLEFEMLGFDALLDSGAFGDLDTESVRTMLDNMRQVAEGPLGASFADADRHLPIFGPGPHTVTPPEFEHSYQALRGLVWEKISVPTELGGTPVPRTGHWALGTGHWALGEMILGTQPAASIYALGPAAPGIRKASRGQGSETRQH</sequence>
<protein>
    <submittedName>
        <fullName evidence="1">Uncharacterized protein</fullName>
    </submittedName>
</protein>
<evidence type="ECO:0000313" key="2">
    <source>
        <dbReference type="Proteomes" id="UP001550535"/>
    </source>
</evidence>
<dbReference type="Proteomes" id="UP001550535">
    <property type="component" value="Unassembled WGS sequence"/>
</dbReference>
<gene>
    <name evidence="1" type="ORF">ABZ507_05920</name>
</gene>
<reference evidence="1 2" key="1">
    <citation type="submission" date="2024-06" db="EMBL/GenBank/DDBJ databases">
        <title>The Natural Products Discovery Center: Release of the First 8490 Sequenced Strains for Exploring Actinobacteria Biosynthetic Diversity.</title>
        <authorList>
            <person name="Kalkreuter E."/>
            <person name="Kautsar S.A."/>
            <person name="Yang D."/>
            <person name="Bader C.D."/>
            <person name="Teijaro C.N."/>
            <person name="Fluegel L."/>
            <person name="Davis C.M."/>
            <person name="Simpson J.R."/>
            <person name="Lauterbach L."/>
            <person name="Steele A.D."/>
            <person name="Gui C."/>
            <person name="Meng S."/>
            <person name="Li G."/>
            <person name="Viehrig K."/>
            <person name="Ye F."/>
            <person name="Su P."/>
            <person name="Kiefer A.F."/>
            <person name="Nichols A."/>
            <person name="Cepeda A.J."/>
            <person name="Yan W."/>
            <person name="Fan B."/>
            <person name="Jiang Y."/>
            <person name="Adhikari A."/>
            <person name="Zheng C.-J."/>
            <person name="Schuster L."/>
            <person name="Cowan T.M."/>
            <person name="Smanski M.J."/>
            <person name="Chevrette M.G."/>
            <person name="De Carvalho L.P.S."/>
            <person name="Shen B."/>
        </authorList>
    </citation>
    <scope>NUCLEOTIDE SEQUENCE [LARGE SCALE GENOMIC DNA]</scope>
    <source>
        <strain evidence="1 2">NPDC019434</strain>
    </source>
</reference>
<dbReference type="RefSeq" id="WP_357801488.1">
    <property type="nucleotide sequence ID" value="NZ_JBEYBM010000001.1"/>
</dbReference>
<name>A0ABV2X631_9NOCA</name>
<organism evidence="1 2">
    <name type="scientific">Nocardia niwae</name>
    <dbReference type="NCBI Taxonomy" id="626084"/>
    <lineage>
        <taxon>Bacteria</taxon>
        <taxon>Bacillati</taxon>
        <taxon>Actinomycetota</taxon>
        <taxon>Actinomycetes</taxon>
        <taxon>Mycobacteriales</taxon>
        <taxon>Nocardiaceae</taxon>
        <taxon>Nocardia</taxon>
    </lineage>
</organism>
<dbReference type="PANTHER" id="PTHR42803:SF1">
    <property type="entry name" value="BROAD-SPECIFICITY LINEAR ACYL-COA DEHYDROGENASE FADE5"/>
    <property type="match status" value="1"/>
</dbReference>
<dbReference type="InterPro" id="IPR052166">
    <property type="entry name" value="Diverse_Acyl-CoA_DH"/>
</dbReference>
<proteinExistence type="predicted"/>
<dbReference type="PANTHER" id="PTHR42803">
    <property type="entry name" value="ACYL-COA DEHYDROGENASE"/>
    <property type="match status" value="1"/>
</dbReference>
<dbReference type="EMBL" id="JBEYBR010000009">
    <property type="protein sequence ID" value="MEU2121356.1"/>
    <property type="molecule type" value="Genomic_DNA"/>
</dbReference>